<proteinExistence type="predicted"/>
<reference evidence="2 3" key="1">
    <citation type="journal article" date="2016" name="PLoS ONE">
        <title>Sequence Assembly of Yarrowia lipolytica Strain W29/CLIB89 Shows Transposable Element Diversity.</title>
        <authorList>
            <person name="Magnan C."/>
            <person name="Yu J."/>
            <person name="Chang I."/>
            <person name="Jahn E."/>
            <person name="Kanomata Y."/>
            <person name="Wu J."/>
            <person name="Zeller M."/>
            <person name="Oakes M."/>
            <person name="Baldi P."/>
            <person name="Sandmeyer S."/>
        </authorList>
    </citation>
    <scope>NUCLEOTIDE SEQUENCE [LARGE SCALE GENOMIC DNA]</scope>
    <source>
        <strain evidence="3">CLIB89(W29)</strain>
    </source>
</reference>
<dbReference type="Proteomes" id="UP000182444">
    <property type="component" value="Chromosome 1E"/>
</dbReference>
<dbReference type="EMBL" id="CP017557">
    <property type="protein sequence ID" value="AOW05843.1"/>
    <property type="molecule type" value="Genomic_DNA"/>
</dbReference>
<protein>
    <submittedName>
        <fullName evidence="2">Uncharacterized protein</fullName>
    </submittedName>
</protein>
<sequence length="125" mass="14768">MITCREQLTMPCFFSSTQSYLFYELMTNIANKLPTVRFRWGELYRIIKWGSPSRRKEQVSRTGKVEYLRADAISLIGCILCQKRRHPSTYGPKTRMNENNRLTPTTHINDSHRRLTPTTPEDTRR</sequence>
<evidence type="ECO:0000313" key="3">
    <source>
        <dbReference type="Proteomes" id="UP000182444"/>
    </source>
</evidence>
<evidence type="ECO:0000256" key="1">
    <source>
        <dbReference type="SAM" id="MobiDB-lite"/>
    </source>
</evidence>
<name>A0A1D8NJP2_YARLL</name>
<organism evidence="2 3">
    <name type="scientific">Yarrowia lipolytica</name>
    <name type="common">Candida lipolytica</name>
    <dbReference type="NCBI Taxonomy" id="4952"/>
    <lineage>
        <taxon>Eukaryota</taxon>
        <taxon>Fungi</taxon>
        <taxon>Dikarya</taxon>
        <taxon>Ascomycota</taxon>
        <taxon>Saccharomycotina</taxon>
        <taxon>Dipodascomycetes</taxon>
        <taxon>Dipodascales</taxon>
        <taxon>Dipodascales incertae sedis</taxon>
        <taxon>Yarrowia</taxon>
    </lineage>
</organism>
<accession>A0A1D8NJP2</accession>
<dbReference type="GeneID" id="94583696"/>
<gene>
    <name evidence="2" type="ORF">YALI1_E27622g</name>
</gene>
<dbReference type="AlphaFoldDB" id="A0A1D8NJP2"/>
<dbReference type="VEuPathDB" id="FungiDB:YALI1_E27622g"/>
<feature type="compositionally biased region" description="Polar residues" evidence="1">
    <location>
        <begin position="116"/>
        <end position="125"/>
    </location>
</feature>
<feature type="compositionally biased region" description="Polar residues" evidence="1">
    <location>
        <begin position="97"/>
        <end position="108"/>
    </location>
</feature>
<feature type="region of interest" description="Disordered" evidence="1">
    <location>
        <begin position="89"/>
        <end position="125"/>
    </location>
</feature>
<evidence type="ECO:0000313" key="2">
    <source>
        <dbReference type="EMBL" id="AOW05843.1"/>
    </source>
</evidence>
<dbReference type="RefSeq" id="XP_068139197.1">
    <property type="nucleotide sequence ID" value="XM_068283096.1"/>
</dbReference>